<proteinExistence type="predicted"/>
<dbReference type="AlphaFoldDB" id="A0A1F5NJJ2"/>
<protein>
    <submittedName>
        <fullName evidence="1">Uncharacterized protein</fullName>
    </submittedName>
</protein>
<organism evidence="1 2">
    <name type="scientific">Candidatus Doudnabacteria bacterium RIFCSPHIGHO2_01_FULL_46_14</name>
    <dbReference type="NCBI Taxonomy" id="1817824"/>
    <lineage>
        <taxon>Bacteria</taxon>
        <taxon>Candidatus Doudnaibacteriota</taxon>
    </lineage>
</organism>
<name>A0A1F5NJJ2_9BACT</name>
<evidence type="ECO:0000313" key="1">
    <source>
        <dbReference type="EMBL" id="OGE77829.1"/>
    </source>
</evidence>
<accession>A0A1F5NJJ2</accession>
<comment type="caution">
    <text evidence="1">The sequence shown here is derived from an EMBL/GenBank/DDBJ whole genome shotgun (WGS) entry which is preliminary data.</text>
</comment>
<dbReference type="Proteomes" id="UP000176864">
    <property type="component" value="Unassembled WGS sequence"/>
</dbReference>
<reference evidence="1 2" key="1">
    <citation type="journal article" date="2016" name="Nat. Commun.">
        <title>Thousands of microbial genomes shed light on interconnected biogeochemical processes in an aquifer system.</title>
        <authorList>
            <person name="Anantharaman K."/>
            <person name="Brown C.T."/>
            <person name="Hug L.A."/>
            <person name="Sharon I."/>
            <person name="Castelle C.J."/>
            <person name="Probst A.J."/>
            <person name="Thomas B.C."/>
            <person name="Singh A."/>
            <person name="Wilkins M.J."/>
            <person name="Karaoz U."/>
            <person name="Brodie E.L."/>
            <person name="Williams K.H."/>
            <person name="Hubbard S.S."/>
            <person name="Banfield J.F."/>
        </authorList>
    </citation>
    <scope>NUCLEOTIDE SEQUENCE [LARGE SCALE GENOMIC DNA]</scope>
</reference>
<dbReference type="EMBL" id="MFEK01000016">
    <property type="protein sequence ID" value="OGE77829.1"/>
    <property type="molecule type" value="Genomic_DNA"/>
</dbReference>
<evidence type="ECO:0000313" key="2">
    <source>
        <dbReference type="Proteomes" id="UP000176864"/>
    </source>
</evidence>
<sequence>MIEQFRVTKHNGEDPYYPVRFTAVLPEKKPLKALVKEVVKAICNWKAPWGKVFEIYCDNPAYIPYNYVKTDEKRGVAAFVLLQERPLIAILQGPARAWDEAIYAIRLEGDVVRGWRIEHGSGYHGPDGDAFGNHYRFVLTELKAGVLRYTAMTKTDRRKNDQGVWTSKIQDTPKEIDLLAEIP</sequence>
<gene>
    <name evidence="1" type="ORF">A2751_02155</name>
</gene>